<accession>A0A9P0AN25</accession>
<dbReference type="AlphaFoldDB" id="A0A9P0AN25"/>
<protein>
    <submittedName>
        <fullName evidence="1">Uncharacterized protein</fullName>
    </submittedName>
</protein>
<gene>
    <name evidence="1" type="ORF">BEMITA_LOCUS13345</name>
</gene>
<organism evidence="1 2">
    <name type="scientific">Bemisia tabaci</name>
    <name type="common">Sweetpotato whitefly</name>
    <name type="synonym">Aleurodes tabaci</name>
    <dbReference type="NCBI Taxonomy" id="7038"/>
    <lineage>
        <taxon>Eukaryota</taxon>
        <taxon>Metazoa</taxon>
        <taxon>Ecdysozoa</taxon>
        <taxon>Arthropoda</taxon>
        <taxon>Hexapoda</taxon>
        <taxon>Insecta</taxon>
        <taxon>Pterygota</taxon>
        <taxon>Neoptera</taxon>
        <taxon>Paraneoptera</taxon>
        <taxon>Hemiptera</taxon>
        <taxon>Sternorrhyncha</taxon>
        <taxon>Aleyrodoidea</taxon>
        <taxon>Aleyrodidae</taxon>
        <taxon>Aleyrodinae</taxon>
        <taxon>Bemisia</taxon>
    </lineage>
</organism>
<keyword evidence="2" id="KW-1185">Reference proteome</keyword>
<name>A0A9P0AN25_BEMTA</name>
<reference evidence="1" key="1">
    <citation type="submission" date="2021-12" db="EMBL/GenBank/DDBJ databases">
        <authorList>
            <person name="King R."/>
        </authorList>
    </citation>
    <scope>NUCLEOTIDE SEQUENCE</scope>
</reference>
<dbReference type="EMBL" id="OU963870">
    <property type="protein sequence ID" value="CAH0395118.1"/>
    <property type="molecule type" value="Genomic_DNA"/>
</dbReference>
<sequence length="153" mass="16880">MVAMDPGGQERRPQRSQSVLQKMRNVIRVADSDPCLELGEQKIQRKNWEEIDEKSALCQAAFDDLMSLPDDLKGPCLGACRAECQLKKKKSGQWFQCTVLKPSYCFCTPSTKPFAFCASNVALEIQRNPDAPAPGRTLYQALSANRRGGGGAN</sequence>
<evidence type="ECO:0000313" key="1">
    <source>
        <dbReference type="EMBL" id="CAH0395118.1"/>
    </source>
</evidence>
<dbReference type="Proteomes" id="UP001152759">
    <property type="component" value="Chromosome 9"/>
</dbReference>
<proteinExistence type="predicted"/>
<evidence type="ECO:0000313" key="2">
    <source>
        <dbReference type="Proteomes" id="UP001152759"/>
    </source>
</evidence>